<protein>
    <submittedName>
        <fullName evidence="2">Uncharacterized protein</fullName>
    </submittedName>
</protein>
<sequence length="104" mass="12097">MRTTLFIATPNHIKNINRGLKEDAQSLHLATSRDIKHLGCSRNQETRKKKTKLHERTYSIHHQLSVKNHNQSKTTAGSYQERSQRNRSTKKPPNCETTIISRYT</sequence>
<keyword evidence="3" id="KW-1185">Reference proteome</keyword>
<organism evidence="2 3">
    <name type="scientific">Ceratodon purpureus</name>
    <name type="common">Fire moss</name>
    <name type="synonym">Dicranum purpureum</name>
    <dbReference type="NCBI Taxonomy" id="3225"/>
    <lineage>
        <taxon>Eukaryota</taxon>
        <taxon>Viridiplantae</taxon>
        <taxon>Streptophyta</taxon>
        <taxon>Embryophyta</taxon>
        <taxon>Bryophyta</taxon>
        <taxon>Bryophytina</taxon>
        <taxon>Bryopsida</taxon>
        <taxon>Dicranidae</taxon>
        <taxon>Pseudoditrichales</taxon>
        <taxon>Ditrichaceae</taxon>
        <taxon>Ceratodon</taxon>
    </lineage>
</organism>
<feature type="compositionally biased region" description="Polar residues" evidence="1">
    <location>
        <begin position="95"/>
        <end position="104"/>
    </location>
</feature>
<dbReference type="Proteomes" id="UP000822688">
    <property type="component" value="Chromosome 2"/>
</dbReference>
<evidence type="ECO:0000313" key="3">
    <source>
        <dbReference type="Proteomes" id="UP000822688"/>
    </source>
</evidence>
<accession>A0A8T0IYT5</accession>
<evidence type="ECO:0000313" key="2">
    <source>
        <dbReference type="EMBL" id="KAG0587888.1"/>
    </source>
</evidence>
<reference evidence="2" key="1">
    <citation type="submission" date="2020-06" db="EMBL/GenBank/DDBJ databases">
        <title>WGS assembly of Ceratodon purpureus strain R40.</title>
        <authorList>
            <person name="Carey S.B."/>
            <person name="Jenkins J."/>
            <person name="Shu S."/>
            <person name="Lovell J.T."/>
            <person name="Sreedasyam A."/>
            <person name="Maumus F."/>
            <person name="Tiley G.P."/>
            <person name="Fernandez-Pozo N."/>
            <person name="Barry K."/>
            <person name="Chen C."/>
            <person name="Wang M."/>
            <person name="Lipzen A."/>
            <person name="Daum C."/>
            <person name="Saski C.A."/>
            <person name="Payton A.C."/>
            <person name="Mcbreen J.C."/>
            <person name="Conrad R.E."/>
            <person name="Kollar L.M."/>
            <person name="Olsson S."/>
            <person name="Huttunen S."/>
            <person name="Landis J.B."/>
            <person name="Wickett N.J."/>
            <person name="Johnson M.G."/>
            <person name="Rensing S.A."/>
            <person name="Grimwood J."/>
            <person name="Schmutz J."/>
            <person name="Mcdaniel S.F."/>
        </authorList>
    </citation>
    <scope>NUCLEOTIDE SEQUENCE</scope>
    <source>
        <strain evidence="2">R40</strain>
    </source>
</reference>
<comment type="caution">
    <text evidence="2">The sequence shown here is derived from an EMBL/GenBank/DDBJ whole genome shotgun (WGS) entry which is preliminary data.</text>
</comment>
<dbReference type="EMBL" id="CM026422">
    <property type="protein sequence ID" value="KAG0587888.1"/>
    <property type="molecule type" value="Genomic_DNA"/>
</dbReference>
<gene>
    <name evidence="2" type="ORF">KC19_2G199200</name>
</gene>
<proteinExistence type="predicted"/>
<evidence type="ECO:0000256" key="1">
    <source>
        <dbReference type="SAM" id="MobiDB-lite"/>
    </source>
</evidence>
<feature type="compositionally biased region" description="Polar residues" evidence="1">
    <location>
        <begin position="61"/>
        <end position="81"/>
    </location>
</feature>
<dbReference type="AlphaFoldDB" id="A0A8T0IYT5"/>
<name>A0A8T0IYT5_CERPU</name>
<feature type="region of interest" description="Disordered" evidence="1">
    <location>
        <begin position="61"/>
        <end position="104"/>
    </location>
</feature>